<dbReference type="Gene3D" id="1.20.1250.20">
    <property type="entry name" value="MFS general substrate transporter like domains"/>
    <property type="match status" value="1"/>
</dbReference>
<keyword evidence="3 7" id="KW-0812">Transmembrane</keyword>
<evidence type="ECO:0000256" key="4">
    <source>
        <dbReference type="ARBA" id="ARBA00022989"/>
    </source>
</evidence>
<comment type="subcellular location">
    <subcellularLocation>
        <location evidence="1">Membrane</location>
        <topology evidence="1">Multi-pass membrane protein</topology>
    </subcellularLocation>
</comment>
<feature type="compositionally biased region" description="Basic and acidic residues" evidence="6">
    <location>
        <begin position="21"/>
        <end position="32"/>
    </location>
</feature>
<feature type="transmembrane region" description="Helical" evidence="7">
    <location>
        <begin position="365"/>
        <end position="383"/>
    </location>
</feature>
<dbReference type="SUPFAM" id="SSF103473">
    <property type="entry name" value="MFS general substrate transporter"/>
    <property type="match status" value="1"/>
</dbReference>
<feature type="transmembrane region" description="Helical" evidence="7">
    <location>
        <begin position="139"/>
        <end position="161"/>
    </location>
</feature>
<feature type="transmembrane region" description="Helical" evidence="7">
    <location>
        <begin position="199"/>
        <end position="219"/>
    </location>
</feature>
<dbReference type="OrthoDB" id="6730379at2759"/>
<evidence type="ECO:0000256" key="7">
    <source>
        <dbReference type="SAM" id="Phobius"/>
    </source>
</evidence>
<evidence type="ECO:0000256" key="6">
    <source>
        <dbReference type="SAM" id="MobiDB-lite"/>
    </source>
</evidence>
<dbReference type="Proteomes" id="UP000034112">
    <property type="component" value="Unassembled WGS sequence"/>
</dbReference>
<feature type="transmembrane region" description="Helical" evidence="7">
    <location>
        <begin position="231"/>
        <end position="251"/>
    </location>
</feature>
<sequence length="521" mass="58502">MTTTGEISDTGHSIESGNMNKHQDHVPPNHIEKVTSGQDVDIKLASESEEIFFTKEEAARVKRKIDFIILPLLCGCYIFSFLDKTLINYSSIFGLKQALHLHGSQYSWLGSIFYIGYMIGSIAWAKLVHKWPQHTGKLITAAVLAWSSIVLLTPLCFNFAGIMAARFFLGLVESVIGPVFVIVTSNWWTRPEQAFRTAFWLGGTPIGNFFGGILSYGLGSIHNSSIATWKIFFLFFGSFSFVFALILAYLMPDNYSNARWLSPREREVARDRVRENQTVSTDNHWKWSQFWEALRDPQTIFFFITAVGNTMPSTFASQFSSQIVQGFGFTALQTTVISACPAAVIQLSTFLGFSYIASHRNNIRLLLSIVASIPPLIGASLLHSLPENNRAGRLAGYYLTFTHTMSFTLSTGLMASNYAGNTKKSTASGIIFAGWAAGLIAGPQFFLDSQAPVYDLAFRMLMGCYALMIIIPILQYLWYRHENNRRDQKLAREGGGADEVLRTDFSDKTDFERWQTFRYTL</sequence>
<dbReference type="AlphaFoldDB" id="A0A0F9XHY4"/>
<dbReference type="Pfam" id="PF07690">
    <property type="entry name" value="MFS_1"/>
    <property type="match status" value="1"/>
</dbReference>
<evidence type="ECO:0000256" key="1">
    <source>
        <dbReference type="ARBA" id="ARBA00004141"/>
    </source>
</evidence>
<evidence type="ECO:0000256" key="2">
    <source>
        <dbReference type="ARBA" id="ARBA00022448"/>
    </source>
</evidence>
<protein>
    <recommendedName>
        <fullName evidence="8">Major facilitator superfamily (MFS) profile domain-containing protein</fullName>
    </recommendedName>
</protein>
<evidence type="ECO:0000256" key="3">
    <source>
        <dbReference type="ARBA" id="ARBA00022692"/>
    </source>
</evidence>
<feature type="compositionally biased region" description="Polar residues" evidence="6">
    <location>
        <begin position="1"/>
        <end position="20"/>
    </location>
</feature>
<feature type="transmembrane region" description="Helical" evidence="7">
    <location>
        <begin position="427"/>
        <end position="446"/>
    </location>
</feature>
<evidence type="ECO:0000259" key="8">
    <source>
        <dbReference type="PROSITE" id="PS50850"/>
    </source>
</evidence>
<dbReference type="PANTHER" id="PTHR43791:SF70">
    <property type="entry name" value="MAJOR FACILITATOR SUPERFAMILY (MFS) PROFILE DOMAIN-CONTAINING PROTEIN"/>
    <property type="match status" value="1"/>
</dbReference>
<dbReference type="OMA" id="FRTAFWL"/>
<dbReference type="InterPro" id="IPR011701">
    <property type="entry name" value="MFS"/>
</dbReference>
<dbReference type="InterPro" id="IPR036259">
    <property type="entry name" value="MFS_trans_sf"/>
</dbReference>
<feature type="transmembrane region" description="Helical" evidence="7">
    <location>
        <begin position="395"/>
        <end position="415"/>
    </location>
</feature>
<dbReference type="GO" id="GO:0022857">
    <property type="term" value="F:transmembrane transporter activity"/>
    <property type="evidence" value="ECO:0007669"/>
    <property type="project" value="InterPro"/>
</dbReference>
<dbReference type="GO" id="GO:0016020">
    <property type="term" value="C:membrane"/>
    <property type="evidence" value="ECO:0007669"/>
    <property type="project" value="UniProtKB-SubCell"/>
</dbReference>
<feature type="transmembrane region" description="Helical" evidence="7">
    <location>
        <begin position="106"/>
        <end position="127"/>
    </location>
</feature>
<evidence type="ECO:0000256" key="5">
    <source>
        <dbReference type="ARBA" id="ARBA00023136"/>
    </source>
</evidence>
<feature type="transmembrane region" description="Helical" evidence="7">
    <location>
        <begin position="167"/>
        <end position="187"/>
    </location>
</feature>
<keyword evidence="2" id="KW-0813">Transport</keyword>
<evidence type="ECO:0000313" key="9">
    <source>
        <dbReference type="EMBL" id="KKP00143.1"/>
    </source>
</evidence>
<reference evidence="10" key="1">
    <citation type="journal article" date="2015" name="Genome Announc.">
        <title>Draft whole-genome sequence of the biocontrol agent Trichoderma harzianum T6776.</title>
        <authorList>
            <person name="Baroncelli R."/>
            <person name="Piaggeschi G."/>
            <person name="Fiorini L."/>
            <person name="Bertolini E."/>
            <person name="Zapparata A."/>
            <person name="Pe M.E."/>
            <person name="Sarrocco S."/>
            <person name="Vannacci G."/>
        </authorList>
    </citation>
    <scope>NUCLEOTIDE SEQUENCE [LARGE SCALE GENOMIC DNA]</scope>
    <source>
        <strain evidence="10">T6776</strain>
    </source>
</reference>
<gene>
    <name evidence="9" type="ORF">THAR02_07763</name>
</gene>
<feature type="domain" description="Major facilitator superfamily (MFS) profile" evidence="8">
    <location>
        <begin position="69"/>
        <end position="521"/>
    </location>
</feature>
<dbReference type="PANTHER" id="PTHR43791">
    <property type="entry name" value="PERMEASE-RELATED"/>
    <property type="match status" value="1"/>
</dbReference>
<keyword evidence="5 7" id="KW-0472">Membrane</keyword>
<feature type="transmembrane region" description="Helical" evidence="7">
    <location>
        <begin position="331"/>
        <end position="353"/>
    </location>
</feature>
<feature type="region of interest" description="Disordered" evidence="6">
    <location>
        <begin position="1"/>
        <end position="32"/>
    </location>
</feature>
<organism evidence="9 10">
    <name type="scientific">Trichoderma harzianum</name>
    <name type="common">Hypocrea lixii</name>
    <dbReference type="NCBI Taxonomy" id="5544"/>
    <lineage>
        <taxon>Eukaryota</taxon>
        <taxon>Fungi</taxon>
        <taxon>Dikarya</taxon>
        <taxon>Ascomycota</taxon>
        <taxon>Pezizomycotina</taxon>
        <taxon>Sordariomycetes</taxon>
        <taxon>Hypocreomycetidae</taxon>
        <taxon>Hypocreales</taxon>
        <taxon>Hypocreaceae</taxon>
        <taxon>Trichoderma</taxon>
    </lineage>
</organism>
<accession>A0A0F9XHY4</accession>
<feature type="transmembrane region" description="Helical" evidence="7">
    <location>
        <begin position="458"/>
        <end position="479"/>
    </location>
</feature>
<proteinExistence type="predicted"/>
<evidence type="ECO:0000313" key="10">
    <source>
        <dbReference type="Proteomes" id="UP000034112"/>
    </source>
</evidence>
<dbReference type="PROSITE" id="PS50850">
    <property type="entry name" value="MFS"/>
    <property type="match status" value="1"/>
</dbReference>
<dbReference type="InterPro" id="IPR020846">
    <property type="entry name" value="MFS_dom"/>
</dbReference>
<dbReference type="EMBL" id="JOKZ01000273">
    <property type="protein sequence ID" value="KKP00143.1"/>
    <property type="molecule type" value="Genomic_DNA"/>
</dbReference>
<comment type="caution">
    <text evidence="9">The sequence shown here is derived from an EMBL/GenBank/DDBJ whole genome shotgun (WGS) entry which is preliminary data.</text>
</comment>
<name>A0A0F9XHY4_TRIHA</name>
<keyword evidence="4 7" id="KW-1133">Transmembrane helix</keyword>